<evidence type="ECO:0000313" key="2">
    <source>
        <dbReference type="EMBL" id="KAJ6257709.1"/>
    </source>
</evidence>
<organism evidence="2 3">
    <name type="scientific">Drechslerella dactyloides</name>
    <name type="common">Nematode-trapping fungus</name>
    <name type="synonym">Arthrobotrys dactyloides</name>
    <dbReference type="NCBI Taxonomy" id="74499"/>
    <lineage>
        <taxon>Eukaryota</taxon>
        <taxon>Fungi</taxon>
        <taxon>Dikarya</taxon>
        <taxon>Ascomycota</taxon>
        <taxon>Pezizomycotina</taxon>
        <taxon>Orbiliomycetes</taxon>
        <taxon>Orbiliales</taxon>
        <taxon>Orbiliaceae</taxon>
        <taxon>Drechslerella</taxon>
    </lineage>
</organism>
<reference evidence="2" key="1">
    <citation type="submission" date="2023-01" db="EMBL/GenBank/DDBJ databases">
        <title>The chitinases involved in constricting ring structure development in the nematode-trapping fungus Drechslerella dactyloides.</title>
        <authorList>
            <person name="Wang R."/>
            <person name="Zhang L."/>
            <person name="Tang P."/>
            <person name="Li S."/>
            <person name="Liang L."/>
        </authorList>
    </citation>
    <scope>NUCLEOTIDE SEQUENCE</scope>
    <source>
        <strain evidence="2">YMF1.00031</strain>
    </source>
</reference>
<dbReference type="AlphaFoldDB" id="A0AAD6NGU5"/>
<dbReference type="InterPro" id="IPR025337">
    <property type="entry name" value="Questin_oxidase-like"/>
</dbReference>
<dbReference type="PANTHER" id="PTHR35870:SF6">
    <property type="entry name" value="MGS207 PROTEIN"/>
    <property type="match status" value="1"/>
</dbReference>
<keyword evidence="1" id="KW-0560">Oxidoreductase</keyword>
<dbReference type="PANTHER" id="PTHR35870">
    <property type="entry name" value="PROTEIN, PUTATIVE (AFU_ORTHOLOGUE AFUA_5G03330)-RELATED"/>
    <property type="match status" value="1"/>
</dbReference>
<sequence>MGSAWSGVSTETKSQIVPPIEKVTADSTDPRYRRLIHLLRLNHHEHAIYYHGLKYHNHLAYILVSAYMFGASVDQLNDIYDKESKELEQWTDSPEEIDPDNWRAHFGAKEYQRAYLHFFEDETIRTNATVWSFLTDRCVPKDGPSYRDNQLLHGLVEGVGHPLIHLGYALEIEDKGLAMEALTMAATSYQNVHEFVDNPSPPQTFLRITDMREIFTRIYDDDTFDAICERYGCGHPDRVLEEAPPYMLFDSYEIQKETMSTTFQTQVEAATLMFIASHKENNPQYDFFLAHAVTAAHALRIVLPQLSFQQAWHVLRSHMVLSTMLYISQCRPNIKDDLVRNIDTTGKDWDYIRKQALEGEHRYDSHYVKVLRSFYEFEKLYGKGESDSDPKYDLYLKAAVKFADTFKGWTGFGTSNEPSLDTKMSNGSN</sequence>
<keyword evidence="3" id="KW-1185">Reference proteome</keyword>
<evidence type="ECO:0000313" key="3">
    <source>
        <dbReference type="Proteomes" id="UP001221413"/>
    </source>
</evidence>
<dbReference type="EMBL" id="JAQGDS010000010">
    <property type="protein sequence ID" value="KAJ6257709.1"/>
    <property type="molecule type" value="Genomic_DNA"/>
</dbReference>
<dbReference type="Pfam" id="PF14027">
    <property type="entry name" value="Questin_oxidase"/>
    <property type="match status" value="1"/>
</dbReference>
<accession>A0AAD6NGU5</accession>
<protein>
    <submittedName>
        <fullName evidence="2">Questin oxidase</fullName>
    </submittedName>
</protein>
<dbReference type="Proteomes" id="UP001221413">
    <property type="component" value="Unassembled WGS sequence"/>
</dbReference>
<name>A0AAD6NGU5_DREDA</name>
<dbReference type="GO" id="GO:0016491">
    <property type="term" value="F:oxidoreductase activity"/>
    <property type="evidence" value="ECO:0007669"/>
    <property type="project" value="UniProtKB-KW"/>
</dbReference>
<comment type="caution">
    <text evidence="2">The sequence shown here is derived from an EMBL/GenBank/DDBJ whole genome shotgun (WGS) entry which is preliminary data.</text>
</comment>
<evidence type="ECO:0000256" key="1">
    <source>
        <dbReference type="ARBA" id="ARBA00023002"/>
    </source>
</evidence>
<gene>
    <name evidence="2" type="ORF">Dda_7497</name>
</gene>
<proteinExistence type="predicted"/>